<dbReference type="AlphaFoldDB" id="A0A8J4YYB3"/>
<dbReference type="Pfam" id="PF00096">
    <property type="entry name" value="zf-C2H2"/>
    <property type="match status" value="4"/>
</dbReference>
<feature type="domain" description="C2H2-type" evidence="12">
    <location>
        <begin position="331"/>
        <end position="358"/>
    </location>
</feature>
<dbReference type="GO" id="GO:0008270">
    <property type="term" value="F:zinc ion binding"/>
    <property type="evidence" value="ECO:0007669"/>
    <property type="project" value="UniProtKB-KW"/>
</dbReference>
<dbReference type="InterPro" id="IPR050636">
    <property type="entry name" value="C2H2-ZF_domain-containing"/>
</dbReference>
<dbReference type="FunFam" id="3.30.160.60:FF:000145">
    <property type="entry name" value="Zinc finger protein 574"/>
    <property type="match status" value="1"/>
</dbReference>
<evidence type="ECO:0000256" key="8">
    <source>
        <dbReference type="ARBA" id="ARBA00023242"/>
    </source>
</evidence>
<feature type="domain" description="C2H2-type" evidence="12">
    <location>
        <begin position="648"/>
        <end position="670"/>
    </location>
</feature>
<dbReference type="EMBL" id="JACEEZ010000536">
    <property type="protein sequence ID" value="KAG0730094.1"/>
    <property type="molecule type" value="Genomic_DNA"/>
</dbReference>
<evidence type="ECO:0000256" key="9">
    <source>
        <dbReference type="ARBA" id="ARBA00068876"/>
    </source>
</evidence>
<keyword evidence="4 10" id="KW-0863">Zinc-finger</keyword>
<gene>
    <name evidence="13" type="primary">ZNF658_0</name>
    <name evidence="13" type="ORF">GWK47_028978</name>
</gene>
<keyword evidence="8" id="KW-0539">Nucleus</keyword>
<sequence length="779" mass="83314">MTGVSCGDEALGVEEGGGCASIEVMGDPGGGNGAALLVGGEGLVLPGAEGLVLPGGEGGLVLPDAEGLVLHCFPVSQQELVIVSLQVGDVVVREQTSLPPSPSSSVVLPCGTQPQGRGTPPGAVAVVSQGKAAHAPRVAATKGTKKHSRQDSTPCRQEGNTPGPASGEAAAGCGGAVEAAARGGGGGGGVVRCCLCPELLPSAATLTHHLATAHAHHARPTTACHEACHEECAAPLAASQPNPNLSARCAYKSAGVRHSWSGTYGCSTGSRTWPAACVACGIQLATRAECRAHMRKHPAALPCPACALKFSSQQQVVVHIKQHHLPHLLPHACPVCGGRFRHAATLRVHQRRHSAQECPVPGCHHQAPDESWMLEHLHTTTTTTTTALCHSRMPQTACWTACCPATTAPSPPRHPLCPVARHKICCRAGHLHHSLPGNQHTAPRGEEEEDHPEQLLVQAGVDGPNLHRCGLCNTYLASADALATHKAQHTQTVSCFRCDKSFHSTKQLKRHMTVHASPAPATQEQVAEGRLQCLECGKVCGSESALSRHRGGHTRAPGRHQCRVCQRRVRTRAHLLEHLARVHKIHPASQSHACGGCDRRFASKTRLDAHQETHREGQAPSTCPHCHKTFVRPASLQRHMAAHTEGKFVCDACGDAFVSAQRLAAHAHTHDPSLKARLPCPHCVQKFAYKSHLKVHLRTHTGERPYVCETCGKRFKRLQQCKVHHRMTHSDQRQACVECDRSFGDKTNLLRHRLLVHHHLKRWVSVPPPTWPPSTHPTQ</sequence>
<feature type="region of interest" description="Disordered" evidence="11">
    <location>
        <begin position="96"/>
        <end position="171"/>
    </location>
</feature>
<comment type="caution">
    <text evidence="13">The sequence shown here is derived from an EMBL/GenBank/DDBJ whole genome shotgun (WGS) entry which is preliminary data.</text>
</comment>
<dbReference type="PANTHER" id="PTHR47772:SF13">
    <property type="entry name" value="GASTRULA ZINC FINGER PROTEIN XLCGF49.1-LIKE-RELATED"/>
    <property type="match status" value="1"/>
</dbReference>
<feature type="domain" description="C2H2-type" evidence="12">
    <location>
        <begin position="678"/>
        <end position="705"/>
    </location>
</feature>
<evidence type="ECO:0000256" key="7">
    <source>
        <dbReference type="ARBA" id="ARBA00023163"/>
    </source>
</evidence>
<evidence type="ECO:0000259" key="12">
    <source>
        <dbReference type="PROSITE" id="PS50157"/>
    </source>
</evidence>
<protein>
    <recommendedName>
        <fullName evidence="9">Zinc finger protein 865</fullName>
    </recommendedName>
</protein>
<evidence type="ECO:0000256" key="1">
    <source>
        <dbReference type="ARBA" id="ARBA00004123"/>
    </source>
</evidence>
<dbReference type="Gene3D" id="3.30.160.60">
    <property type="entry name" value="Classic Zinc Finger"/>
    <property type="match status" value="7"/>
</dbReference>
<organism evidence="13 14">
    <name type="scientific">Chionoecetes opilio</name>
    <name type="common">Atlantic snow crab</name>
    <name type="synonym">Cancer opilio</name>
    <dbReference type="NCBI Taxonomy" id="41210"/>
    <lineage>
        <taxon>Eukaryota</taxon>
        <taxon>Metazoa</taxon>
        <taxon>Ecdysozoa</taxon>
        <taxon>Arthropoda</taxon>
        <taxon>Crustacea</taxon>
        <taxon>Multicrustacea</taxon>
        <taxon>Malacostraca</taxon>
        <taxon>Eumalacostraca</taxon>
        <taxon>Eucarida</taxon>
        <taxon>Decapoda</taxon>
        <taxon>Pleocyemata</taxon>
        <taxon>Brachyura</taxon>
        <taxon>Eubrachyura</taxon>
        <taxon>Majoidea</taxon>
        <taxon>Majidae</taxon>
        <taxon>Chionoecetes</taxon>
    </lineage>
</organism>
<dbReference type="SUPFAM" id="SSF57667">
    <property type="entry name" value="beta-beta-alpha zinc fingers"/>
    <property type="match status" value="6"/>
</dbReference>
<dbReference type="OrthoDB" id="8922241at2759"/>
<reference evidence="13" key="1">
    <citation type="submission" date="2020-07" db="EMBL/GenBank/DDBJ databases">
        <title>The High-quality genome of the commercially important snow crab, Chionoecetes opilio.</title>
        <authorList>
            <person name="Jeong J.-H."/>
            <person name="Ryu S."/>
        </authorList>
    </citation>
    <scope>NUCLEOTIDE SEQUENCE</scope>
    <source>
        <strain evidence="13">MADBK_172401_WGS</strain>
        <tissue evidence="13">Digestive gland</tissue>
    </source>
</reference>
<dbReference type="PANTHER" id="PTHR47772">
    <property type="entry name" value="ZINC FINGER PROTEIN 200"/>
    <property type="match status" value="1"/>
</dbReference>
<keyword evidence="3" id="KW-0677">Repeat</keyword>
<dbReference type="SMART" id="SM00355">
    <property type="entry name" value="ZnF_C2H2"/>
    <property type="match status" value="15"/>
</dbReference>
<evidence type="ECO:0000313" key="14">
    <source>
        <dbReference type="Proteomes" id="UP000770661"/>
    </source>
</evidence>
<feature type="domain" description="C2H2-type" evidence="12">
    <location>
        <begin position="592"/>
        <end position="619"/>
    </location>
</feature>
<evidence type="ECO:0000313" key="13">
    <source>
        <dbReference type="EMBL" id="KAG0730094.1"/>
    </source>
</evidence>
<dbReference type="FunFam" id="3.30.160.60:FF:000100">
    <property type="entry name" value="Zinc finger 45-like"/>
    <property type="match status" value="2"/>
</dbReference>
<dbReference type="GO" id="GO:0005634">
    <property type="term" value="C:nucleus"/>
    <property type="evidence" value="ECO:0007669"/>
    <property type="project" value="UniProtKB-SubCell"/>
</dbReference>
<name>A0A8J4YYB3_CHIOP</name>
<dbReference type="InterPro" id="IPR036236">
    <property type="entry name" value="Znf_C2H2_sf"/>
</dbReference>
<keyword evidence="14" id="KW-1185">Reference proteome</keyword>
<keyword evidence="6" id="KW-0805">Transcription regulation</keyword>
<dbReference type="Proteomes" id="UP000770661">
    <property type="component" value="Unassembled WGS sequence"/>
</dbReference>
<feature type="domain" description="C2H2-type" evidence="12">
    <location>
        <begin position="734"/>
        <end position="762"/>
    </location>
</feature>
<evidence type="ECO:0000256" key="10">
    <source>
        <dbReference type="PROSITE-ProRule" id="PRU00042"/>
    </source>
</evidence>
<keyword evidence="2" id="KW-0479">Metal-binding</keyword>
<dbReference type="PROSITE" id="PS00028">
    <property type="entry name" value="ZINC_FINGER_C2H2_1"/>
    <property type="match status" value="11"/>
</dbReference>
<evidence type="ECO:0000256" key="2">
    <source>
        <dbReference type="ARBA" id="ARBA00022723"/>
    </source>
</evidence>
<evidence type="ECO:0000256" key="11">
    <source>
        <dbReference type="SAM" id="MobiDB-lite"/>
    </source>
</evidence>
<feature type="domain" description="C2H2-type" evidence="12">
    <location>
        <begin position="493"/>
        <end position="520"/>
    </location>
</feature>
<accession>A0A8J4YYB3</accession>
<dbReference type="FunFam" id="3.30.160.60:FF:000446">
    <property type="entry name" value="Zinc finger protein"/>
    <property type="match status" value="1"/>
</dbReference>
<feature type="domain" description="C2H2-type" evidence="12">
    <location>
        <begin position="706"/>
        <end position="734"/>
    </location>
</feature>
<dbReference type="InterPro" id="IPR013087">
    <property type="entry name" value="Znf_C2H2_type"/>
</dbReference>
<evidence type="ECO:0000256" key="6">
    <source>
        <dbReference type="ARBA" id="ARBA00023015"/>
    </source>
</evidence>
<evidence type="ECO:0000256" key="5">
    <source>
        <dbReference type="ARBA" id="ARBA00022833"/>
    </source>
</evidence>
<keyword evidence="5" id="KW-0862">Zinc</keyword>
<feature type="compositionally biased region" description="Polar residues" evidence="11">
    <location>
        <begin position="151"/>
        <end position="160"/>
    </location>
</feature>
<dbReference type="PROSITE" id="PS50157">
    <property type="entry name" value="ZINC_FINGER_C2H2_2"/>
    <property type="match status" value="9"/>
</dbReference>
<feature type="domain" description="C2H2-type" evidence="12">
    <location>
        <begin position="621"/>
        <end position="648"/>
    </location>
</feature>
<comment type="subcellular location">
    <subcellularLocation>
        <location evidence="1">Nucleus</location>
    </subcellularLocation>
</comment>
<feature type="compositionally biased region" description="Low complexity" evidence="11">
    <location>
        <begin position="103"/>
        <end position="122"/>
    </location>
</feature>
<evidence type="ECO:0000256" key="3">
    <source>
        <dbReference type="ARBA" id="ARBA00022737"/>
    </source>
</evidence>
<evidence type="ECO:0000256" key="4">
    <source>
        <dbReference type="ARBA" id="ARBA00022771"/>
    </source>
</evidence>
<proteinExistence type="predicted"/>
<feature type="domain" description="C2H2-type" evidence="12">
    <location>
        <begin position="531"/>
        <end position="558"/>
    </location>
</feature>
<keyword evidence="7" id="KW-0804">Transcription</keyword>